<dbReference type="EC" id="2.7.13.3" evidence="3"/>
<dbReference type="RefSeq" id="WP_315652590.1">
    <property type="nucleotide sequence ID" value="NZ_JAVXZY010000010.1"/>
</dbReference>
<dbReference type="Gene3D" id="3.30.450.20">
    <property type="entry name" value="PAS domain"/>
    <property type="match status" value="3"/>
</dbReference>
<dbReference type="InterPro" id="IPR000014">
    <property type="entry name" value="PAS"/>
</dbReference>
<name>A0ABU3PGI8_9BURK</name>
<feature type="transmembrane region" description="Helical" evidence="13">
    <location>
        <begin position="81"/>
        <end position="100"/>
    </location>
</feature>
<dbReference type="Pfam" id="PF13426">
    <property type="entry name" value="PAS_9"/>
    <property type="match status" value="1"/>
</dbReference>
<comment type="subcellular location">
    <subcellularLocation>
        <location evidence="2">Membrane</location>
        <topology evidence="2">Multi-pass membrane protein</topology>
    </subcellularLocation>
</comment>
<evidence type="ECO:0000259" key="15">
    <source>
        <dbReference type="PROSITE" id="PS50112"/>
    </source>
</evidence>
<dbReference type="InterPro" id="IPR036097">
    <property type="entry name" value="HisK_dim/P_sf"/>
</dbReference>
<dbReference type="SUPFAM" id="SSF47384">
    <property type="entry name" value="Homodimeric domain of signal transducing histidine kinase"/>
    <property type="match status" value="1"/>
</dbReference>
<feature type="transmembrane region" description="Helical" evidence="13">
    <location>
        <begin position="43"/>
        <end position="61"/>
    </location>
</feature>
<evidence type="ECO:0000259" key="14">
    <source>
        <dbReference type="PROSITE" id="PS50109"/>
    </source>
</evidence>
<evidence type="ECO:0000313" key="19">
    <source>
        <dbReference type="Proteomes" id="UP001246372"/>
    </source>
</evidence>
<dbReference type="InterPro" id="IPR042240">
    <property type="entry name" value="CHASE_sf"/>
</dbReference>
<feature type="transmembrane region" description="Helical" evidence="13">
    <location>
        <begin position="389"/>
        <end position="408"/>
    </location>
</feature>
<dbReference type="Gene3D" id="3.30.565.10">
    <property type="entry name" value="Histidine kinase-like ATPase, C-terminal domain"/>
    <property type="match status" value="1"/>
</dbReference>
<dbReference type="Pfam" id="PF02518">
    <property type="entry name" value="HATPase_c"/>
    <property type="match status" value="1"/>
</dbReference>
<dbReference type="Pfam" id="PF13188">
    <property type="entry name" value="PAS_8"/>
    <property type="match status" value="1"/>
</dbReference>
<dbReference type="SMART" id="SM00086">
    <property type="entry name" value="PAC"/>
    <property type="match status" value="2"/>
</dbReference>
<dbReference type="CDD" id="cd00082">
    <property type="entry name" value="HisKA"/>
    <property type="match status" value="1"/>
</dbReference>
<keyword evidence="5" id="KW-0808">Transferase</keyword>
<dbReference type="PANTHER" id="PTHR42878:SF7">
    <property type="entry name" value="SENSOR HISTIDINE KINASE GLRK"/>
    <property type="match status" value="1"/>
</dbReference>
<dbReference type="NCBIfam" id="TIGR00229">
    <property type="entry name" value="sensory_box"/>
    <property type="match status" value="2"/>
</dbReference>
<dbReference type="PROSITE" id="PS50113">
    <property type="entry name" value="PAC"/>
    <property type="match status" value="2"/>
</dbReference>
<dbReference type="InterPro" id="IPR005467">
    <property type="entry name" value="His_kinase_dom"/>
</dbReference>
<protein>
    <recommendedName>
        <fullName evidence="3">histidine kinase</fullName>
        <ecNumber evidence="3">2.7.13.3</ecNumber>
    </recommendedName>
</protein>
<dbReference type="SMART" id="SM01079">
    <property type="entry name" value="CHASE"/>
    <property type="match status" value="1"/>
</dbReference>
<dbReference type="SMART" id="SM00388">
    <property type="entry name" value="HisKA"/>
    <property type="match status" value="1"/>
</dbReference>
<evidence type="ECO:0000256" key="3">
    <source>
        <dbReference type="ARBA" id="ARBA00012438"/>
    </source>
</evidence>
<evidence type="ECO:0000256" key="4">
    <source>
        <dbReference type="ARBA" id="ARBA00022553"/>
    </source>
</evidence>
<dbReference type="Pfam" id="PF08447">
    <property type="entry name" value="PAS_3"/>
    <property type="match status" value="1"/>
</dbReference>
<dbReference type="InterPro" id="IPR035965">
    <property type="entry name" value="PAS-like_dom_sf"/>
</dbReference>
<feature type="domain" description="CHASE" evidence="17">
    <location>
        <begin position="146"/>
        <end position="323"/>
    </location>
</feature>
<dbReference type="InterPro" id="IPR000700">
    <property type="entry name" value="PAS-assoc_C"/>
</dbReference>
<dbReference type="InterPro" id="IPR004358">
    <property type="entry name" value="Sig_transdc_His_kin-like_C"/>
</dbReference>
<dbReference type="PANTHER" id="PTHR42878">
    <property type="entry name" value="TWO-COMPONENT HISTIDINE KINASE"/>
    <property type="match status" value="1"/>
</dbReference>
<keyword evidence="6 13" id="KW-0812">Transmembrane</keyword>
<dbReference type="SMART" id="SM00387">
    <property type="entry name" value="HATPase_c"/>
    <property type="match status" value="1"/>
</dbReference>
<reference evidence="18" key="1">
    <citation type="submission" date="2023-09" db="EMBL/GenBank/DDBJ databases">
        <title>Paucibacter sp. APW11 Genome sequencing and assembly.</title>
        <authorList>
            <person name="Kim I."/>
        </authorList>
    </citation>
    <scope>NUCLEOTIDE SEQUENCE</scope>
    <source>
        <strain evidence="18">APW11</strain>
    </source>
</reference>
<keyword evidence="4" id="KW-0597">Phosphoprotein</keyword>
<dbReference type="Pfam" id="PF03924">
    <property type="entry name" value="CHASE"/>
    <property type="match status" value="1"/>
</dbReference>
<keyword evidence="11" id="KW-0902">Two-component regulatory system</keyword>
<evidence type="ECO:0000256" key="8">
    <source>
        <dbReference type="ARBA" id="ARBA00022777"/>
    </source>
</evidence>
<dbReference type="PROSITE" id="PS50109">
    <property type="entry name" value="HIS_KIN"/>
    <property type="match status" value="1"/>
</dbReference>
<dbReference type="InterPro" id="IPR013655">
    <property type="entry name" value="PAS_fold_3"/>
</dbReference>
<evidence type="ECO:0000259" key="16">
    <source>
        <dbReference type="PROSITE" id="PS50113"/>
    </source>
</evidence>
<feature type="domain" description="PAS" evidence="15">
    <location>
        <begin position="588"/>
        <end position="635"/>
    </location>
</feature>
<evidence type="ECO:0000256" key="12">
    <source>
        <dbReference type="ARBA" id="ARBA00023136"/>
    </source>
</evidence>
<dbReference type="SUPFAM" id="SSF55874">
    <property type="entry name" value="ATPase domain of HSP90 chaperone/DNA topoisomerase II/histidine kinase"/>
    <property type="match status" value="1"/>
</dbReference>
<feature type="domain" description="PAC" evidence="16">
    <location>
        <begin position="638"/>
        <end position="690"/>
    </location>
</feature>
<dbReference type="Gene3D" id="3.30.450.350">
    <property type="entry name" value="CHASE domain"/>
    <property type="match status" value="1"/>
</dbReference>
<dbReference type="PRINTS" id="PR00344">
    <property type="entry name" value="BCTRLSENSOR"/>
</dbReference>
<dbReference type="Pfam" id="PF00512">
    <property type="entry name" value="HisKA"/>
    <property type="match status" value="1"/>
</dbReference>
<dbReference type="EMBL" id="JAVXZY010000010">
    <property type="protein sequence ID" value="MDT9001710.1"/>
    <property type="molecule type" value="Genomic_DNA"/>
</dbReference>
<organism evidence="18 19">
    <name type="scientific">Roseateles aquae</name>
    <dbReference type="NCBI Taxonomy" id="3077235"/>
    <lineage>
        <taxon>Bacteria</taxon>
        <taxon>Pseudomonadati</taxon>
        <taxon>Pseudomonadota</taxon>
        <taxon>Betaproteobacteria</taxon>
        <taxon>Burkholderiales</taxon>
        <taxon>Sphaerotilaceae</taxon>
        <taxon>Roseateles</taxon>
    </lineage>
</organism>
<evidence type="ECO:0000256" key="7">
    <source>
        <dbReference type="ARBA" id="ARBA00022741"/>
    </source>
</evidence>
<dbReference type="InterPro" id="IPR050351">
    <property type="entry name" value="BphY/WalK/GraS-like"/>
</dbReference>
<comment type="caution">
    <text evidence="18">The sequence shown here is derived from an EMBL/GenBank/DDBJ whole genome shotgun (WGS) entry which is preliminary data.</text>
</comment>
<feature type="domain" description="PAC" evidence="16">
    <location>
        <begin position="507"/>
        <end position="561"/>
    </location>
</feature>
<evidence type="ECO:0000256" key="11">
    <source>
        <dbReference type="ARBA" id="ARBA00023012"/>
    </source>
</evidence>
<evidence type="ECO:0000256" key="1">
    <source>
        <dbReference type="ARBA" id="ARBA00000085"/>
    </source>
</evidence>
<dbReference type="CDD" id="cd00130">
    <property type="entry name" value="PAS"/>
    <property type="match status" value="2"/>
</dbReference>
<evidence type="ECO:0000313" key="18">
    <source>
        <dbReference type="EMBL" id="MDT9001710.1"/>
    </source>
</evidence>
<evidence type="ECO:0000256" key="10">
    <source>
        <dbReference type="ARBA" id="ARBA00022989"/>
    </source>
</evidence>
<keyword evidence="8" id="KW-0418">Kinase</keyword>
<sequence length="1033" mass="116138">MAKPRTANPLPRALLDLAGVAMLAWAALRLGDEQLALLDWQQRVWWQLAALCVPLMLMGLFRGRVLTRRAWGLNPVDTRRARVSVLLTLAIGLLLSGYLVRTQMVESHRLAQSRFDNQVRLLRDELQQRFGSLLQGLRGIRALHASRGSLSREEFHRYIDARNLPVEFPGVRGFGFVERVETAALEDFTRRQRADGTRFQLRGLGKGNEHFIIRYIEPQDRNEAALGLDLSAEPVRRSAVEKAVREGRPVLSGALTLVQDGQSRHGYLLLLPIYRGGQLPDGEPERRAALQGLVHAPLVLAELLDEIEPVLAGMLDFEVYDRDREGKELLVHDYDSHSTIASGGHDHQRPKAYLKHIELPLLDRALTLHVEATPAFMREIDDGQALRTGLGGIALSALLGAVVWLMLIGRLRARQLAANITRDLQISTQRAEAAVSENKLLMLSLNLHCLVSMTDRYGRFTYVNDGFCSVSGYGRAELLGQSHRVTSSGVHSPEFWKEVWSTISTGKSWTGEICNRSKSGVLYWAKTTITPALDSHGEVDRYVALHTDITQQHENEQQLQQLNERLELALQGGNSGLWDWLDTHEDRMWWSPQLYRMLGYTAEELPATVAAFDRQLHPDDQPLAMRALELALRGLRPYDEEFRLRIKDGSYRWFRSRAQVFRDDKNEHQRMAGSLQDIHDLKLNQAALRDQGERMAGIFALSPDGFAAIDAEQRISYASATFVELCGLPAERLQGISIQTLLQTLAEQGDAQPLPTLERLDQEALQLNLQQPHPRVLRLALHRSGEGLAGMLQLRDITQQFELDRMKSEFLATAAHELRTPMVSIYGFAELLLHREMPPDRQKNYLGKIHRQCKAMMNVTTELLDLARLEARRGEDFVYERVELPALIDETVQDFQVPEGREAPALDWDGAARWPVKADRSKLRQVLGNLLSNAYKYSPGGGPVSIRLRSHLHDGMETLSLSVSDAGMGMTPEQLARVTERFYRADPSGHVLGSGLGMSIVKEIVELHQGRLQLQSEAGVGTTVTVLLPLDND</sequence>
<dbReference type="InterPro" id="IPR001610">
    <property type="entry name" value="PAC"/>
</dbReference>
<dbReference type="SMART" id="SM00091">
    <property type="entry name" value="PAS"/>
    <property type="match status" value="3"/>
</dbReference>
<keyword evidence="9" id="KW-0067">ATP-binding</keyword>
<dbReference type="Proteomes" id="UP001246372">
    <property type="component" value="Unassembled WGS sequence"/>
</dbReference>
<dbReference type="InterPro" id="IPR006189">
    <property type="entry name" value="CHASE_dom"/>
</dbReference>
<keyword evidence="7" id="KW-0547">Nucleotide-binding</keyword>
<dbReference type="SUPFAM" id="SSF55785">
    <property type="entry name" value="PYP-like sensor domain (PAS domain)"/>
    <property type="match status" value="3"/>
</dbReference>
<evidence type="ECO:0000256" key="2">
    <source>
        <dbReference type="ARBA" id="ARBA00004141"/>
    </source>
</evidence>
<dbReference type="CDD" id="cd00075">
    <property type="entry name" value="HATPase"/>
    <property type="match status" value="1"/>
</dbReference>
<keyword evidence="10 13" id="KW-1133">Transmembrane helix</keyword>
<dbReference type="PROSITE" id="PS50839">
    <property type="entry name" value="CHASE"/>
    <property type="match status" value="1"/>
</dbReference>
<evidence type="ECO:0000256" key="9">
    <source>
        <dbReference type="ARBA" id="ARBA00022840"/>
    </source>
</evidence>
<dbReference type="InterPro" id="IPR036890">
    <property type="entry name" value="HATPase_C_sf"/>
</dbReference>
<dbReference type="Gene3D" id="1.10.287.130">
    <property type="match status" value="1"/>
</dbReference>
<proteinExistence type="predicted"/>
<keyword evidence="12 13" id="KW-0472">Membrane</keyword>
<keyword evidence="19" id="KW-1185">Reference proteome</keyword>
<gene>
    <name evidence="18" type="ORF">RQP53_20705</name>
</gene>
<dbReference type="PROSITE" id="PS50112">
    <property type="entry name" value="PAS"/>
    <property type="match status" value="2"/>
</dbReference>
<dbReference type="InterPro" id="IPR003661">
    <property type="entry name" value="HisK_dim/P_dom"/>
</dbReference>
<evidence type="ECO:0000256" key="13">
    <source>
        <dbReference type="SAM" id="Phobius"/>
    </source>
</evidence>
<feature type="domain" description="Histidine kinase" evidence="14">
    <location>
        <begin position="813"/>
        <end position="1032"/>
    </location>
</feature>
<evidence type="ECO:0000259" key="17">
    <source>
        <dbReference type="PROSITE" id="PS50839"/>
    </source>
</evidence>
<evidence type="ECO:0000256" key="5">
    <source>
        <dbReference type="ARBA" id="ARBA00022679"/>
    </source>
</evidence>
<comment type="catalytic activity">
    <reaction evidence="1">
        <text>ATP + protein L-histidine = ADP + protein N-phospho-L-histidine.</text>
        <dbReference type="EC" id="2.7.13.3"/>
    </reaction>
</comment>
<accession>A0ABU3PGI8</accession>
<evidence type="ECO:0000256" key="6">
    <source>
        <dbReference type="ARBA" id="ARBA00022692"/>
    </source>
</evidence>
<feature type="domain" description="PAS" evidence="15">
    <location>
        <begin position="436"/>
        <end position="482"/>
    </location>
</feature>
<dbReference type="InterPro" id="IPR003594">
    <property type="entry name" value="HATPase_dom"/>
</dbReference>